<feature type="transmembrane region" description="Helical" evidence="9">
    <location>
        <begin position="163"/>
        <end position="188"/>
    </location>
</feature>
<name>A0ABM0MT64_SACKO</name>
<dbReference type="Proteomes" id="UP000694865">
    <property type="component" value="Unplaced"/>
</dbReference>
<dbReference type="Gene3D" id="1.20.1070.10">
    <property type="entry name" value="Rhodopsin 7-helix transmembrane proteins"/>
    <property type="match status" value="1"/>
</dbReference>
<gene>
    <name evidence="12" type="primary">LOC102805745</name>
</gene>
<dbReference type="PRINTS" id="PR00237">
    <property type="entry name" value="GPCRRHODOPSN"/>
</dbReference>
<feature type="transmembrane region" description="Helical" evidence="9">
    <location>
        <begin position="46"/>
        <end position="72"/>
    </location>
</feature>
<evidence type="ECO:0000256" key="3">
    <source>
        <dbReference type="ARBA" id="ARBA00022989"/>
    </source>
</evidence>
<dbReference type="InterPro" id="IPR000276">
    <property type="entry name" value="GPCR_Rhodpsn"/>
</dbReference>
<evidence type="ECO:0000256" key="9">
    <source>
        <dbReference type="SAM" id="Phobius"/>
    </source>
</evidence>
<evidence type="ECO:0000256" key="5">
    <source>
        <dbReference type="ARBA" id="ARBA00023136"/>
    </source>
</evidence>
<feature type="domain" description="G-protein coupled receptors family 1 profile" evidence="10">
    <location>
        <begin position="63"/>
        <end position="301"/>
    </location>
</feature>
<keyword evidence="6 8" id="KW-0675">Receptor</keyword>
<feature type="transmembrane region" description="Helical" evidence="9">
    <location>
        <begin position="214"/>
        <end position="236"/>
    </location>
</feature>
<feature type="transmembrane region" description="Helical" evidence="9">
    <location>
        <begin position="84"/>
        <end position="106"/>
    </location>
</feature>
<evidence type="ECO:0000256" key="7">
    <source>
        <dbReference type="ARBA" id="ARBA00023224"/>
    </source>
</evidence>
<dbReference type="InterPro" id="IPR017452">
    <property type="entry name" value="GPCR_Rhodpsn_7TM"/>
</dbReference>
<dbReference type="PROSITE" id="PS00237">
    <property type="entry name" value="G_PROTEIN_RECEP_F1_1"/>
    <property type="match status" value="1"/>
</dbReference>
<keyword evidence="7 8" id="KW-0807">Transducer</keyword>
<feature type="transmembrane region" description="Helical" evidence="9">
    <location>
        <begin position="112"/>
        <end position="142"/>
    </location>
</feature>
<dbReference type="SUPFAM" id="SSF81321">
    <property type="entry name" value="Family A G protein-coupled receptor-like"/>
    <property type="match status" value="1"/>
</dbReference>
<dbReference type="GeneID" id="102805745"/>
<comment type="subcellular location">
    <subcellularLocation>
        <location evidence="1">Membrane</location>
        <topology evidence="1">Multi-pass membrane protein</topology>
    </subcellularLocation>
</comment>
<organism evidence="11 12">
    <name type="scientific">Saccoglossus kowalevskii</name>
    <name type="common">Acorn worm</name>
    <dbReference type="NCBI Taxonomy" id="10224"/>
    <lineage>
        <taxon>Eukaryota</taxon>
        <taxon>Metazoa</taxon>
        <taxon>Hemichordata</taxon>
        <taxon>Enteropneusta</taxon>
        <taxon>Harrimaniidae</taxon>
        <taxon>Saccoglossus</taxon>
    </lineage>
</organism>
<sequence length="301" mass="34699">MHAIMENYETLTLVYNNSNISYEGTQSNDSEDDWVYTLDTLPEKRIIILSIIFGASILVSAVGNVSAIVMLTRRKGHKNSLYSLLMNLAIADWSMSILCLPFLFASTMSVEWVFGAFFCTLIPFALKISEIVSIFTLVVIGIDRYHAVMYPLKRRITSRQKTAMLVLIWIVAILLSCPKPVFSLLVGYPVKGNRTAYVCTERWPVSSYWNLTKLYIWLLFIVTYLVPLAIITGCYLRVAFRLWNRRLPGQANVVRDKEHEQTKRKLKYEQLYDGEQSLIVCLMRRNPRSQDLVYGRIELAR</sequence>
<comment type="similarity">
    <text evidence="8">Belongs to the G-protein coupled receptor 1 family.</text>
</comment>
<dbReference type="Pfam" id="PF00001">
    <property type="entry name" value="7tm_1"/>
    <property type="match status" value="1"/>
</dbReference>
<proteinExistence type="inferred from homology"/>
<keyword evidence="2 8" id="KW-0812">Transmembrane</keyword>
<evidence type="ECO:0000313" key="12">
    <source>
        <dbReference type="RefSeq" id="XP_006823205.1"/>
    </source>
</evidence>
<dbReference type="PANTHER" id="PTHR24235">
    <property type="entry name" value="NEUROPEPTIDE Y RECEPTOR"/>
    <property type="match status" value="1"/>
</dbReference>
<evidence type="ECO:0000256" key="8">
    <source>
        <dbReference type="RuleBase" id="RU000688"/>
    </source>
</evidence>
<accession>A0ABM0MT64</accession>
<evidence type="ECO:0000256" key="4">
    <source>
        <dbReference type="ARBA" id="ARBA00023040"/>
    </source>
</evidence>
<protein>
    <submittedName>
        <fullName evidence="12">Tachykinin-like peptides receptor 99D-like</fullName>
    </submittedName>
</protein>
<keyword evidence="11" id="KW-1185">Reference proteome</keyword>
<evidence type="ECO:0000256" key="1">
    <source>
        <dbReference type="ARBA" id="ARBA00004141"/>
    </source>
</evidence>
<evidence type="ECO:0000259" key="10">
    <source>
        <dbReference type="PROSITE" id="PS50262"/>
    </source>
</evidence>
<evidence type="ECO:0000256" key="6">
    <source>
        <dbReference type="ARBA" id="ARBA00023170"/>
    </source>
</evidence>
<keyword evidence="4 8" id="KW-0297">G-protein coupled receptor</keyword>
<keyword evidence="5 9" id="KW-0472">Membrane</keyword>
<reference evidence="12" key="1">
    <citation type="submission" date="2025-08" db="UniProtKB">
        <authorList>
            <consortium name="RefSeq"/>
        </authorList>
    </citation>
    <scope>IDENTIFICATION</scope>
    <source>
        <tissue evidence="12">Testes</tissue>
    </source>
</reference>
<dbReference type="RefSeq" id="XP_006823205.1">
    <property type="nucleotide sequence ID" value="XM_006823142.1"/>
</dbReference>
<dbReference type="PROSITE" id="PS50262">
    <property type="entry name" value="G_PROTEIN_RECEP_F1_2"/>
    <property type="match status" value="1"/>
</dbReference>
<evidence type="ECO:0000313" key="11">
    <source>
        <dbReference type="Proteomes" id="UP000694865"/>
    </source>
</evidence>
<keyword evidence="3 9" id="KW-1133">Transmembrane helix</keyword>
<evidence type="ECO:0000256" key="2">
    <source>
        <dbReference type="ARBA" id="ARBA00022692"/>
    </source>
</evidence>
<dbReference type="PANTHER" id="PTHR24235:SF29">
    <property type="entry name" value="GH23382P"/>
    <property type="match status" value="1"/>
</dbReference>